<evidence type="ECO:0000256" key="1">
    <source>
        <dbReference type="SAM" id="MobiDB-lite"/>
    </source>
</evidence>
<organism evidence="2 3">
    <name type="scientific">Nocardia rhamnosiphila</name>
    <dbReference type="NCBI Taxonomy" id="426716"/>
    <lineage>
        <taxon>Bacteria</taxon>
        <taxon>Bacillati</taxon>
        <taxon>Actinomycetota</taxon>
        <taxon>Actinomycetes</taxon>
        <taxon>Mycobacteriales</taxon>
        <taxon>Nocardiaceae</taxon>
        <taxon>Nocardia</taxon>
    </lineage>
</organism>
<feature type="region of interest" description="Disordered" evidence="1">
    <location>
        <begin position="190"/>
        <end position="238"/>
    </location>
</feature>
<reference evidence="2 3" key="1">
    <citation type="submission" date="2024-06" db="EMBL/GenBank/DDBJ databases">
        <title>The Natural Products Discovery Center: Release of the First 8490 Sequenced Strains for Exploring Actinobacteria Biosynthetic Diversity.</title>
        <authorList>
            <person name="Kalkreuter E."/>
            <person name="Kautsar S.A."/>
            <person name="Yang D."/>
            <person name="Bader C.D."/>
            <person name="Teijaro C.N."/>
            <person name="Fluegel L."/>
            <person name="Davis C.M."/>
            <person name="Simpson J.R."/>
            <person name="Lauterbach L."/>
            <person name="Steele A.D."/>
            <person name="Gui C."/>
            <person name="Meng S."/>
            <person name="Li G."/>
            <person name="Viehrig K."/>
            <person name="Ye F."/>
            <person name="Su P."/>
            <person name="Kiefer A.F."/>
            <person name="Nichols A."/>
            <person name="Cepeda A.J."/>
            <person name="Yan W."/>
            <person name="Fan B."/>
            <person name="Jiang Y."/>
            <person name="Adhikari A."/>
            <person name="Zheng C.-J."/>
            <person name="Schuster L."/>
            <person name="Cowan T.M."/>
            <person name="Smanski M.J."/>
            <person name="Chevrette M.G."/>
            <person name="De Carvalho L.P.S."/>
            <person name="Shen B."/>
        </authorList>
    </citation>
    <scope>NUCLEOTIDE SEQUENCE [LARGE SCALE GENOMIC DNA]</scope>
    <source>
        <strain evidence="2 3">NPDC019708</strain>
    </source>
</reference>
<dbReference type="EMBL" id="JBEYBF010000013">
    <property type="protein sequence ID" value="MEU1954023.1"/>
    <property type="molecule type" value="Genomic_DNA"/>
</dbReference>
<sequence>MKWLTGMTFDRRPVRFRPADVWSKPLIDAHGVRIGATFQPDQGGAVAQRAIRWAEQDTRQADTEVVPTRNVGQDRWIDSPPEDAPWAEAVRQSGQPPNYFFIHGTPDGDHFVVSVNRGTEAEEDWVEVKLNGRAGGQMLEAHENSARAIERNPAGEQVLVACRTGAPDASAARLASEYLHSTGTVTGNIHAPTDIASTPHPYADRAPTELYAERSGPNDQLFETYRGPGSDPGPAAGS</sequence>
<proteinExistence type="predicted"/>
<evidence type="ECO:0000313" key="3">
    <source>
        <dbReference type="Proteomes" id="UP001550628"/>
    </source>
</evidence>
<evidence type="ECO:0000313" key="2">
    <source>
        <dbReference type="EMBL" id="MEU1954023.1"/>
    </source>
</evidence>
<keyword evidence="3" id="KW-1185">Reference proteome</keyword>
<gene>
    <name evidence="2" type="ORF">ABZ510_19420</name>
</gene>
<dbReference type="Proteomes" id="UP001550628">
    <property type="component" value="Unassembled WGS sequence"/>
</dbReference>
<feature type="compositionally biased region" description="Low complexity" evidence="1">
    <location>
        <begin position="227"/>
        <end position="238"/>
    </location>
</feature>
<dbReference type="RefSeq" id="WP_356954155.1">
    <property type="nucleotide sequence ID" value="NZ_JBEYBD010000001.1"/>
</dbReference>
<protein>
    <submittedName>
        <fullName evidence="2">Uncharacterized protein</fullName>
    </submittedName>
</protein>
<comment type="caution">
    <text evidence="2">The sequence shown here is derived from an EMBL/GenBank/DDBJ whole genome shotgun (WGS) entry which is preliminary data.</text>
</comment>
<name>A0ABV2WT04_9NOCA</name>
<accession>A0ABV2WT04</accession>